<feature type="region of interest" description="Disordered" evidence="1">
    <location>
        <begin position="19"/>
        <end position="68"/>
    </location>
</feature>
<dbReference type="Proteomes" id="UP000694580">
    <property type="component" value="Chromosome 3"/>
</dbReference>
<dbReference type="Ensembl" id="ENSDCDT00010004798.1">
    <property type="protein sequence ID" value="ENSDCDP00010004637.1"/>
    <property type="gene ID" value="ENSDCDG00010002056.1"/>
</dbReference>
<reference evidence="2" key="2">
    <citation type="submission" date="2025-08" db="UniProtKB">
        <authorList>
            <consortium name="Ensembl"/>
        </authorList>
    </citation>
    <scope>IDENTIFICATION</scope>
</reference>
<dbReference type="GeneTree" id="ENSGT00980000202286"/>
<dbReference type="Pfam" id="PF15238">
    <property type="entry name" value="TEADIR3"/>
    <property type="match status" value="1"/>
</dbReference>
<keyword evidence="3" id="KW-1185">Reference proteome</keyword>
<accession>A0AAY4A6M6</accession>
<organism evidence="2 3">
    <name type="scientific">Denticeps clupeoides</name>
    <name type="common">denticle herring</name>
    <dbReference type="NCBI Taxonomy" id="299321"/>
    <lineage>
        <taxon>Eukaryota</taxon>
        <taxon>Metazoa</taxon>
        <taxon>Chordata</taxon>
        <taxon>Craniata</taxon>
        <taxon>Vertebrata</taxon>
        <taxon>Euteleostomi</taxon>
        <taxon>Actinopterygii</taxon>
        <taxon>Neopterygii</taxon>
        <taxon>Teleostei</taxon>
        <taxon>Clupei</taxon>
        <taxon>Clupeiformes</taxon>
        <taxon>Denticipitoidei</taxon>
        <taxon>Denticipitidae</taxon>
        <taxon>Denticeps</taxon>
    </lineage>
</organism>
<sequence length="209" mass="23242">MAASVIRTLSDFGLVTPLQPCFLPAQEEEELEEEELEEKGQGDEEDGEERDEEDGTTQREGFWSSDSALAHNESTNRLLRFAELISSDVRRYFGRSQEPDSCDIYAEQPCPGGGGRQRYYDDLVRIAHSKEEEPNTLGPLAELFQAEHRKGRGLPMSQRRLPISFWTEPHPGAAAGMLGASGTPDFSDLLAHWATEKDNESDLPGDTQG</sequence>
<name>A0AAY4A6M6_9TELE</name>
<feature type="compositionally biased region" description="Acidic residues" evidence="1">
    <location>
        <begin position="26"/>
        <end position="55"/>
    </location>
</feature>
<dbReference type="InterPro" id="IPR053819">
    <property type="entry name" value="TEADIR3_omega_loop"/>
</dbReference>
<evidence type="ECO:0000256" key="1">
    <source>
        <dbReference type="SAM" id="MobiDB-lite"/>
    </source>
</evidence>
<evidence type="ECO:0000313" key="2">
    <source>
        <dbReference type="Ensembl" id="ENSDCDP00010004637.1"/>
    </source>
</evidence>
<proteinExistence type="predicted"/>
<reference evidence="2 3" key="1">
    <citation type="submission" date="2020-06" db="EMBL/GenBank/DDBJ databases">
        <authorList>
            <consortium name="Wellcome Sanger Institute Data Sharing"/>
        </authorList>
    </citation>
    <scope>NUCLEOTIDE SEQUENCE [LARGE SCALE GENOMIC DNA]</scope>
</reference>
<gene>
    <name evidence="2" type="primary">PERCC1</name>
</gene>
<dbReference type="AlphaFoldDB" id="A0AAY4A6M6"/>
<protein>
    <submittedName>
        <fullName evidence="2">Uncharacterized protein</fullName>
    </submittedName>
</protein>
<reference evidence="2" key="3">
    <citation type="submission" date="2025-09" db="UniProtKB">
        <authorList>
            <consortium name="Ensembl"/>
        </authorList>
    </citation>
    <scope>IDENTIFICATION</scope>
</reference>
<evidence type="ECO:0000313" key="3">
    <source>
        <dbReference type="Proteomes" id="UP000694580"/>
    </source>
</evidence>